<name>A0AA35Q3L4_9HYPO</name>
<dbReference type="AlphaFoldDB" id="A0AA35Q3L4"/>
<protein>
    <submittedName>
        <fullName evidence="1">Uncharacterized protein</fullName>
    </submittedName>
</protein>
<dbReference type="Proteomes" id="UP001160390">
    <property type="component" value="Unassembled WGS sequence"/>
</dbReference>
<evidence type="ECO:0000313" key="1">
    <source>
        <dbReference type="EMBL" id="CAI6092701.1"/>
    </source>
</evidence>
<dbReference type="EMBL" id="CABFNP030001239">
    <property type="protein sequence ID" value="CAI6092701.1"/>
    <property type="molecule type" value="Genomic_DNA"/>
</dbReference>
<evidence type="ECO:0000313" key="2">
    <source>
        <dbReference type="Proteomes" id="UP001160390"/>
    </source>
</evidence>
<proteinExistence type="predicted"/>
<keyword evidence="2" id="KW-1185">Reference proteome</keyword>
<gene>
    <name evidence="1" type="ORF">CCHLO57077_00007169</name>
</gene>
<accession>A0AA35Q3L4</accession>
<organism evidence="1 2">
    <name type="scientific">Clonostachys chloroleuca</name>
    <dbReference type="NCBI Taxonomy" id="1926264"/>
    <lineage>
        <taxon>Eukaryota</taxon>
        <taxon>Fungi</taxon>
        <taxon>Dikarya</taxon>
        <taxon>Ascomycota</taxon>
        <taxon>Pezizomycotina</taxon>
        <taxon>Sordariomycetes</taxon>
        <taxon>Hypocreomycetidae</taxon>
        <taxon>Hypocreales</taxon>
        <taxon>Bionectriaceae</taxon>
        <taxon>Clonostachys</taxon>
    </lineage>
</organism>
<comment type="caution">
    <text evidence="1">The sequence shown here is derived from an EMBL/GenBank/DDBJ whole genome shotgun (WGS) entry which is preliminary data.</text>
</comment>
<sequence length="500" mass="56778">MGYDEDMDGGEEQGGPIFDEYSPEELALYRQYIMNIVNTNDNDDDNKKEIADEWIRDLEMGSSDAQFALILMSCPNIHSLYFETPHDQRHFMRVIQLAKKPNTALGASLQPPLSRLRHIYIEAHESLDGGPEETNTEHSPGPFLELPGLQSFEGVNVSGGDDVGWCFQQLPARSLPLQNIALRRSYISPRMLQGMLGACKAVKRLEITRGFYESPVEELLPQHVLRAILPHADSLEILHLNMAEEWHWPGLSSEHELLYMGTQLHQMIALKRLITGMRSLTGLFNGYTPDNNDDASDAASLQLEGAPRLIDCLPDNLEYLEIHRSNELILGQIQQLILTIQEGHRFRKLKHVKLLFSDKDPGKMQLNYDPSIVHIELISQSLENRIYDLIPAFNQGNHRVEAICSPIHSPDLRTQWLDIRGSNTGFASTDFELCEAPGIRLSQEKPHRPRPADYLPSILTTQTDEYWRERDPEVAALREAYAALRTTKTSHSKLLETNAF</sequence>
<reference evidence="1" key="1">
    <citation type="submission" date="2023-01" db="EMBL/GenBank/DDBJ databases">
        <authorList>
            <person name="Piombo E."/>
        </authorList>
    </citation>
    <scope>NUCLEOTIDE SEQUENCE</scope>
</reference>